<evidence type="ECO:0000256" key="10">
    <source>
        <dbReference type="PROSITE-ProRule" id="PRU00023"/>
    </source>
</evidence>
<dbReference type="OrthoDB" id="194358at2759"/>
<keyword evidence="5" id="KW-1052">Target cell membrane</keyword>
<proteinExistence type="predicted"/>
<keyword evidence="9" id="KW-1053">Target membrane</keyword>
<dbReference type="PROSITE" id="PS50088">
    <property type="entry name" value="ANK_REPEAT"/>
    <property type="match status" value="3"/>
</dbReference>
<dbReference type="GO" id="GO:0044218">
    <property type="term" value="C:other organism cell membrane"/>
    <property type="evidence" value="ECO:0007669"/>
    <property type="project" value="UniProtKB-KW"/>
</dbReference>
<evidence type="ECO:0000256" key="3">
    <source>
        <dbReference type="ARBA" id="ARBA00022483"/>
    </source>
</evidence>
<dbReference type="GO" id="GO:0044231">
    <property type="term" value="C:host cell presynaptic membrane"/>
    <property type="evidence" value="ECO:0007669"/>
    <property type="project" value="UniProtKB-KW"/>
</dbReference>
<evidence type="ECO:0000256" key="9">
    <source>
        <dbReference type="ARBA" id="ARBA00023298"/>
    </source>
</evidence>
<keyword evidence="6" id="KW-0800">Toxin</keyword>
<evidence type="ECO:0000256" key="8">
    <source>
        <dbReference type="ARBA" id="ARBA00023028"/>
    </source>
</evidence>
<evidence type="ECO:0000256" key="1">
    <source>
        <dbReference type="ARBA" id="ARBA00004175"/>
    </source>
</evidence>
<feature type="repeat" description="ANK" evidence="10">
    <location>
        <begin position="364"/>
        <end position="398"/>
    </location>
</feature>
<keyword evidence="8" id="KW-0638">Presynaptic neurotoxin</keyword>
<evidence type="ECO:0000313" key="12">
    <source>
        <dbReference type="Proteomes" id="UP000887013"/>
    </source>
</evidence>
<accession>A0A8X6UFM7</accession>
<gene>
    <name evidence="11" type="primary">NCL1_29567</name>
    <name evidence="11" type="ORF">NPIL_6361</name>
</gene>
<evidence type="ECO:0000256" key="7">
    <source>
        <dbReference type="ARBA" id="ARBA00022699"/>
    </source>
</evidence>
<keyword evidence="12" id="KW-1185">Reference proteome</keyword>
<keyword evidence="9" id="KW-0472">Membrane</keyword>
<dbReference type="InterPro" id="IPR036770">
    <property type="entry name" value="Ankyrin_rpt-contain_sf"/>
</dbReference>
<comment type="caution">
    <text evidence="11">The sequence shown here is derived from an EMBL/GenBank/DDBJ whole genome shotgun (WGS) entry which is preliminary data.</text>
</comment>
<dbReference type="InterPro" id="IPR051616">
    <property type="entry name" value="Cul2-RING_E3_ligase_SR"/>
</dbReference>
<dbReference type="GO" id="GO:0090729">
    <property type="term" value="F:toxin activity"/>
    <property type="evidence" value="ECO:0007669"/>
    <property type="project" value="UniProtKB-KW"/>
</dbReference>
<evidence type="ECO:0000313" key="11">
    <source>
        <dbReference type="EMBL" id="GFU05525.1"/>
    </source>
</evidence>
<protein>
    <submittedName>
        <fullName evidence="11">Ankyrin repeat protein</fullName>
    </submittedName>
</protein>
<dbReference type="PROSITE" id="PS50297">
    <property type="entry name" value="ANK_REP_REGION"/>
    <property type="match status" value="1"/>
</dbReference>
<dbReference type="SUPFAM" id="SSF48403">
    <property type="entry name" value="Ankyrin repeat"/>
    <property type="match status" value="1"/>
</dbReference>
<dbReference type="Proteomes" id="UP000887013">
    <property type="component" value="Unassembled WGS sequence"/>
</dbReference>
<dbReference type="Gene3D" id="1.25.40.20">
    <property type="entry name" value="Ankyrin repeat-containing domain"/>
    <property type="match status" value="1"/>
</dbReference>
<organism evidence="11 12">
    <name type="scientific">Nephila pilipes</name>
    <name type="common">Giant wood spider</name>
    <name type="synonym">Nephila maculata</name>
    <dbReference type="NCBI Taxonomy" id="299642"/>
    <lineage>
        <taxon>Eukaryota</taxon>
        <taxon>Metazoa</taxon>
        <taxon>Ecdysozoa</taxon>
        <taxon>Arthropoda</taxon>
        <taxon>Chelicerata</taxon>
        <taxon>Arachnida</taxon>
        <taxon>Araneae</taxon>
        <taxon>Araneomorphae</taxon>
        <taxon>Entelegynae</taxon>
        <taxon>Araneoidea</taxon>
        <taxon>Nephilidae</taxon>
        <taxon>Nephila</taxon>
    </lineage>
</organism>
<dbReference type="PANTHER" id="PTHR46224:SF64">
    <property type="entry name" value="IQ MOTIF AND ANKYRIN REPEAT DOMAIN-CONTAINING PROTEIN 1"/>
    <property type="match status" value="1"/>
</dbReference>
<sequence length="512" mass="57971">MLATRSIDHFPGNVYIIADCRCRFYMVALDNGGGVLTHIFSLIPDVLDLKQQVHWMSRNGASHTKPHEEIDNSIDYDLNPFHKIALIGIISPKELVDLVDKGAERILNSPFKYTVVRITIDSPPNNEVCKLDILTELWEKGNDLQLPLENFTMPILLATDIRRLNLDLIKSVQHLAIHNMANDLFKLLRGLNAKRIQMATLKELVANGTDENDEPLMRHKFKIGKTKKYRRHYSVSNSASISCIKDKILRYRDNKLIFSANCIPYKFLDDNPVKWSELRKVLKCVADASEKDEYGQTVLHRAVKSPFCDADLIRSILTEGANINDRSYIGNTALLNAVRAPCVNEEVVTALLSSGADSNAKDSNGTFVLHHCVKNPDARASITKLLITFGANVNIRSVKERITPLQAALKYDADFEHIVELLKNGATLGHHYRSSALRTYLKCSHIKMNILQELLKYSYSIVLTDFRVVQDICNNIHCTQSIMEEVFRAFIVNPLDVRERLDLSRSTFRTGA</sequence>
<dbReference type="InterPro" id="IPR002110">
    <property type="entry name" value="Ankyrin_rpt"/>
</dbReference>
<comment type="subcellular location">
    <subcellularLocation>
        <location evidence="2">Secreted</location>
    </subcellularLocation>
    <subcellularLocation>
        <location evidence="1">Target cell membrane</location>
    </subcellularLocation>
</comment>
<reference evidence="11" key="1">
    <citation type="submission" date="2020-08" db="EMBL/GenBank/DDBJ databases">
        <title>Multicomponent nature underlies the extraordinary mechanical properties of spider dragline silk.</title>
        <authorList>
            <person name="Kono N."/>
            <person name="Nakamura H."/>
            <person name="Mori M."/>
            <person name="Yoshida Y."/>
            <person name="Ohtoshi R."/>
            <person name="Malay A.D."/>
            <person name="Moran D.A.P."/>
            <person name="Tomita M."/>
            <person name="Numata K."/>
            <person name="Arakawa K."/>
        </authorList>
    </citation>
    <scope>NUCLEOTIDE SEQUENCE</scope>
</reference>
<evidence type="ECO:0000256" key="6">
    <source>
        <dbReference type="ARBA" id="ARBA00022656"/>
    </source>
</evidence>
<keyword evidence="4" id="KW-0964">Secreted</keyword>
<dbReference type="EMBL" id="BMAW01028089">
    <property type="protein sequence ID" value="GFU05525.1"/>
    <property type="molecule type" value="Genomic_DNA"/>
</dbReference>
<evidence type="ECO:0000256" key="4">
    <source>
        <dbReference type="ARBA" id="ARBA00022525"/>
    </source>
</evidence>
<keyword evidence="10" id="KW-0040">ANK repeat</keyword>
<evidence type="ECO:0000256" key="2">
    <source>
        <dbReference type="ARBA" id="ARBA00004613"/>
    </source>
</evidence>
<dbReference type="SMART" id="SM00248">
    <property type="entry name" value="ANK"/>
    <property type="match status" value="5"/>
</dbReference>
<name>A0A8X6UFM7_NEPPI</name>
<dbReference type="AlphaFoldDB" id="A0A8X6UFM7"/>
<dbReference type="GO" id="GO:0005576">
    <property type="term" value="C:extracellular region"/>
    <property type="evidence" value="ECO:0007669"/>
    <property type="project" value="UniProtKB-SubCell"/>
</dbReference>
<keyword evidence="7" id="KW-0528">Neurotoxin</keyword>
<dbReference type="PANTHER" id="PTHR46224">
    <property type="entry name" value="ANKYRIN REPEAT FAMILY PROTEIN"/>
    <property type="match status" value="1"/>
</dbReference>
<dbReference type="GO" id="GO:0006887">
    <property type="term" value="P:exocytosis"/>
    <property type="evidence" value="ECO:0007669"/>
    <property type="project" value="UniProtKB-KW"/>
</dbReference>
<feature type="repeat" description="ANK" evidence="10">
    <location>
        <begin position="294"/>
        <end position="328"/>
    </location>
</feature>
<feature type="repeat" description="ANK" evidence="10">
    <location>
        <begin position="329"/>
        <end position="363"/>
    </location>
</feature>
<dbReference type="Pfam" id="PF12796">
    <property type="entry name" value="Ank_2"/>
    <property type="match status" value="1"/>
</dbReference>
<keyword evidence="3" id="KW-0268">Exocytosis</keyword>
<evidence type="ECO:0000256" key="5">
    <source>
        <dbReference type="ARBA" id="ARBA00022537"/>
    </source>
</evidence>